<dbReference type="Proteomes" id="UP000235392">
    <property type="component" value="Unassembled WGS sequence"/>
</dbReference>
<feature type="compositionally biased region" description="Low complexity" evidence="1">
    <location>
        <begin position="235"/>
        <end position="250"/>
    </location>
</feature>
<feature type="region of interest" description="Disordered" evidence="1">
    <location>
        <begin position="174"/>
        <end position="250"/>
    </location>
</feature>
<protein>
    <recommendedName>
        <fullName evidence="2">No apical meristem-associated C-terminal domain-containing protein</fullName>
    </recommendedName>
</protein>
<feature type="compositionally biased region" description="Basic and acidic residues" evidence="1">
    <location>
        <begin position="175"/>
        <end position="188"/>
    </location>
</feature>
<dbReference type="Pfam" id="PF14303">
    <property type="entry name" value="NAM-associated"/>
    <property type="match status" value="1"/>
</dbReference>
<dbReference type="EMBL" id="PGCI01000718">
    <property type="protein sequence ID" value="PLW19222.1"/>
    <property type="molecule type" value="Genomic_DNA"/>
</dbReference>
<reference evidence="3 4" key="1">
    <citation type="submission" date="2017-11" db="EMBL/GenBank/DDBJ databases">
        <title>De novo assembly and phasing of dikaryotic genomes from two isolates of Puccinia coronata f. sp. avenae, the causal agent of oat crown rust.</title>
        <authorList>
            <person name="Miller M.E."/>
            <person name="Zhang Y."/>
            <person name="Omidvar V."/>
            <person name="Sperschneider J."/>
            <person name="Schwessinger B."/>
            <person name="Raley C."/>
            <person name="Palmer J.M."/>
            <person name="Garnica D."/>
            <person name="Upadhyaya N."/>
            <person name="Rathjen J."/>
            <person name="Taylor J.M."/>
            <person name="Park R.F."/>
            <person name="Dodds P.N."/>
            <person name="Hirsch C.D."/>
            <person name="Kianian S.F."/>
            <person name="Figueroa M."/>
        </authorList>
    </citation>
    <scope>NUCLEOTIDE SEQUENCE [LARGE SCALE GENOMIC DNA]</scope>
    <source>
        <strain evidence="3">12SD80</strain>
    </source>
</reference>
<proteinExistence type="predicted"/>
<accession>A0A2N5T158</accession>
<feature type="region of interest" description="Disordered" evidence="1">
    <location>
        <begin position="116"/>
        <end position="138"/>
    </location>
</feature>
<name>A0A2N5T158_9BASI</name>
<feature type="domain" description="No apical meristem-associated C-terminal" evidence="2">
    <location>
        <begin position="14"/>
        <end position="168"/>
    </location>
</feature>
<feature type="compositionally biased region" description="Acidic residues" evidence="1">
    <location>
        <begin position="207"/>
        <end position="216"/>
    </location>
</feature>
<evidence type="ECO:0000313" key="4">
    <source>
        <dbReference type="Proteomes" id="UP000235392"/>
    </source>
</evidence>
<gene>
    <name evidence="3" type="ORF">PCASD_16608</name>
</gene>
<evidence type="ECO:0000256" key="1">
    <source>
        <dbReference type="SAM" id="MobiDB-lite"/>
    </source>
</evidence>
<comment type="caution">
    <text evidence="3">The sequence shown here is derived from an EMBL/GenBank/DDBJ whole genome shotgun (WGS) entry which is preliminary data.</text>
</comment>
<evidence type="ECO:0000259" key="2">
    <source>
        <dbReference type="Pfam" id="PF14303"/>
    </source>
</evidence>
<organism evidence="3 4">
    <name type="scientific">Puccinia coronata f. sp. avenae</name>
    <dbReference type="NCBI Taxonomy" id="200324"/>
    <lineage>
        <taxon>Eukaryota</taxon>
        <taxon>Fungi</taxon>
        <taxon>Dikarya</taxon>
        <taxon>Basidiomycota</taxon>
        <taxon>Pucciniomycotina</taxon>
        <taxon>Pucciniomycetes</taxon>
        <taxon>Pucciniales</taxon>
        <taxon>Pucciniaceae</taxon>
        <taxon>Puccinia</taxon>
    </lineage>
</organism>
<dbReference type="InterPro" id="IPR029466">
    <property type="entry name" value="NAM-associated_C"/>
</dbReference>
<sequence length="250" mass="28648">MKIAKESYYSEVRKLFTLESCWSILRNHKKWSKTKPANFGSTEPDNWAGVHPSSGAIEALDSQDTPQTEVRPMGIKNAKKNAALEDLTKKKIKMLELSAREGVKQGKEMSIANKIQEGTNSIQKRRANNEADKNQMERKRMEIEIMEKDVSNMDDLAEEYFQMKKRRILRNFQAQEEKESKEKKKEKSYSLSEPNLYHQSNYQSSEQDPEDQELPDLDLNNITPHSELQAASPTVVNSLSSSVVLESSSF</sequence>
<dbReference type="AlphaFoldDB" id="A0A2N5T158"/>
<feature type="compositionally biased region" description="Basic and acidic residues" evidence="1">
    <location>
        <begin position="127"/>
        <end position="138"/>
    </location>
</feature>
<feature type="compositionally biased region" description="Polar residues" evidence="1">
    <location>
        <begin position="220"/>
        <end position="234"/>
    </location>
</feature>
<evidence type="ECO:0000313" key="3">
    <source>
        <dbReference type="EMBL" id="PLW19222.1"/>
    </source>
</evidence>